<feature type="domain" description="ABC transmembrane type-2" evidence="10">
    <location>
        <begin position="26"/>
        <end position="249"/>
    </location>
</feature>
<keyword evidence="8 9" id="KW-0472">Membrane</keyword>
<dbReference type="InterPro" id="IPR000412">
    <property type="entry name" value="ABC_2_transport"/>
</dbReference>
<evidence type="ECO:0000256" key="3">
    <source>
        <dbReference type="ARBA" id="ARBA00022448"/>
    </source>
</evidence>
<accession>A0A0F9ZZX6</accession>
<evidence type="ECO:0000256" key="7">
    <source>
        <dbReference type="ARBA" id="ARBA00022989"/>
    </source>
</evidence>
<evidence type="ECO:0000256" key="5">
    <source>
        <dbReference type="ARBA" id="ARBA00022519"/>
    </source>
</evidence>
<name>A0A0F9ZZX6_9BACT</name>
<organism evidence="11 12">
    <name type="scientific">candidate division WS6 bacterium GW2011_GWC1_33_20</name>
    <dbReference type="NCBI Taxonomy" id="1619089"/>
    <lineage>
        <taxon>Bacteria</taxon>
        <taxon>Candidatus Dojkabacteria</taxon>
    </lineage>
</organism>
<feature type="transmembrane region" description="Helical" evidence="9">
    <location>
        <begin position="222"/>
        <end position="242"/>
    </location>
</feature>
<feature type="transmembrane region" description="Helical" evidence="9">
    <location>
        <begin position="102"/>
        <end position="131"/>
    </location>
</feature>
<dbReference type="EMBL" id="LBOV01000002">
    <property type="protein sequence ID" value="KKP44501.1"/>
    <property type="molecule type" value="Genomic_DNA"/>
</dbReference>
<dbReference type="GO" id="GO:0043190">
    <property type="term" value="C:ATP-binding cassette (ABC) transporter complex"/>
    <property type="evidence" value="ECO:0007669"/>
    <property type="project" value="InterPro"/>
</dbReference>
<feature type="transmembrane region" description="Helical" evidence="9">
    <location>
        <begin position="175"/>
        <end position="193"/>
    </location>
</feature>
<evidence type="ECO:0000256" key="1">
    <source>
        <dbReference type="ARBA" id="ARBA00004429"/>
    </source>
</evidence>
<comment type="caution">
    <text evidence="11">The sequence shown here is derived from an EMBL/GenBank/DDBJ whole genome shotgun (WGS) entry which is preliminary data.</text>
</comment>
<evidence type="ECO:0000256" key="2">
    <source>
        <dbReference type="ARBA" id="ARBA00007783"/>
    </source>
</evidence>
<dbReference type="GO" id="GO:0140359">
    <property type="term" value="F:ABC-type transporter activity"/>
    <property type="evidence" value="ECO:0007669"/>
    <property type="project" value="InterPro"/>
</dbReference>
<dbReference type="PANTHER" id="PTHR30413:SF8">
    <property type="entry name" value="TRANSPORT PERMEASE PROTEIN"/>
    <property type="match status" value="1"/>
</dbReference>
<dbReference type="Pfam" id="PF01061">
    <property type="entry name" value="ABC2_membrane"/>
    <property type="match status" value="1"/>
</dbReference>
<feature type="transmembrane region" description="Helical" evidence="9">
    <location>
        <begin position="61"/>
        <end position="81"/>
    </location>
</feature>
<feature type="transmembrane region" description="Helical" evidence="9">
    <location>
        <begin position="21"/>
        <end position="46"/>
    </location>
</feature>
<evidence type="ECO:0000256" key="9">
    <source>
        <dbReference type="RuleBase" id="RU361157"/>
    </source>
</evidence>
<dbReference type="PANTHER" id="PTHR30413">
    <property type="entry name" value="INNER MEMBRANE TRANSPORT PERMEASE"/>
    <property type="match status" value="1"/>
</dbReference>
<dbReference type="InterPro" id="IPR013525">
    <property type="entry name" value="ABC2_TM"/>
</dbReference>
<keyword evidence="5" id="KW-0997">Cell inner membrane</keyword>
<sequence>MNRNDLDLYKQFVKTIFKMRYKGSILGFFWVLLKPFFLFMILYVVFSSFSSSIADITPNQYAVYLLSGLIIYTFFNEGITWGLNSIMERSSLIVKINFKREIVVISALTMSLINLFINFFIILVVAIFLGINISLLGVGYILLVCFTMFIGMYGIAFFTSIWMVHLRDLAHISELVLQLMFYASAVFFPVAMIPEKYRFIVEYNPIALFIQSVREALIHGEIVNLKFVLLALVCSILLVFVGRRYFKKNILKIAEYF</sequence>
<evidence type="ECO:0000256" key="4">
    <source>
        <dbReference type="ARBA" id="ARBA00022475"/>
    </source>
</evidence>
<comment type="subcellular location">
    <subcellularLocation>
        <location evidence="1">Cell inner membrane</location>
        <topology evidence="1">Multi-pass membrane protein</topology>
    </subcellularLocation>
    <subcellularLocation>
        <location evidence="9">Cell membrane</location>
        <topology evidence="9">Multi-pass membrane protein</topology>
    </subcellularLocation>
</comment>
<dbReference type="AlphaFoldDB" id="A0A0F9ZZX6"/>
<proteinExistence type="inferred from homology"/>
<feature type="transmembrane region" description="Helical" evidence="9">
    <location>
        <begin position="137"/>
        <end position="163"/>
    </location>
</feature>
<dbReference type="PROSITE" id="PS51012">
    <property type="entry name" value="ABC_TM2"/>
    <property type="match status" value="1"/>
</dbReference>
<keyword evidence="4 9" id="KW-1003">Cell membrane</keyword>
<gene>
    <name evidence="11" type="ORF">UR34_C0002G0004</name>
</gene>
<keyword evidence="7 9" id="KW-1133">Transmembrane helix</keyword>
<evidence type="ECO:0000259" key="10">
    <source>
        <dbReference type="PROSITE" id="PS51012"/>
    </source>
</evidence>
<dbReference type="PIRSF" id="PIRSF006648">
    <property type="entry name" value="DrrB"/>
    <property type="match status" value="1"/>
</dbReference>
<evidence type="ECO:0000313" key="12">
    <source>
        <dbReference type="Proteomes" id="UP000034302"/>
    </source>
</evidence>
<evidence type="ECO:0000256" key="8">
    <source>
        <dbReference type="ARBA" id="ARBA00023136"/>
    </source>
</evidence>
<reference evidence="11 12" key="1">
    <citation type="journal article" date="2015" name="Nature">
        <title>rRNA introns, odd ribosomes, and small enigmatic genomes across a large radiation of phyla.</title>
        <authorList>
            <person name="Brown C.T."/>
            <person name="Hug L.A."/>
            <person name="Thomas B.C."/>
            <person name="Sharon I."/>
            <person name="Castelle C.J."/>
            <person name="Singh A."/>
            <person name="Wilkins M.J."/>
            <person name="Williams K.H."/>
            <person name="Banfield J.F."/>
        </authorList>
    </citation>
    <scope>NUCLEOTIDE SEQUENCE [LARGE SCALE GENOMIC DNA]</scope>
</reference>
<evidence type="ECO:0000313" key="11">
    <source>
        <dbReference type="EMBL" id="KKP44501.1"/>
    </source>
</evidence>
<comment type="similarity">
    <text evidence="2 9">Belongs to the ABC-2 integral membrane protein family.</text>
</comment>
<protein>
    <recommendedName>
        <fullName evidence="9">Transport permease protein</fullName>
    </recommendedName>
</protein>
<keyword evidence="6 9" id="KW-0812">Transmembrane</keyword>
<keyword evidence="3 9" id="KW-0813">Transport</keyword>
<dbReference type="GO" id="GO:0015920">
    <property type="term" value="P:lipopolysaccharide transport"/>
    <property type="evidence" value="ECO:0007669"/>
    <property type="project" value="TreeGrafter"/>
</dbReference>
<dbReference type="InterPro" id="IPR047817">
    <property type="entry name" value="ABC2_TM_bact-type"/>
</dbReference>
<dbReference type="Proteomes" id="UP000034302">
    <property type="component" value="Unassembled WGS sequence"/>
</dbReference>
<evidence type="ECO:0000256" key="6">
    <source>
        <dbReference type="ARBA" id="ARBA00022692"/>
    </source>
</evidence>